<evidence type="ECO:0000313" key="3">
    <source>
        <dbReference type="Proteomes" id="UP000468687"/>
    </source>
</evidence>
<comment type="caution">
    <text evidence="2">The sequence shown here is derived from an EMBL/GenBank/DDBJ whole genome shotgun (WGS) entry which is preliminary data.</text>
</comment>
<proteinExistence type="predicted"/>
<dbReference type="EMBL" id="JAAGXA010000006">
    <property type="protein sequence ID" value="NEN78675.1"/>
    <property type="molecule type" value="Genomic_DNA"/>
</dbReference>
<organism evidence="2 3">
    <name type="scientific">Nocardioides zeae</name>
    <dbReference type="NCBI Taxonomy" id="1457234"/>
    <lineage>
        <taxon>Bacteria</taxon>
        <taxon>Bacillati</taxon>
        <taxon>Actinomycetota</taxon>
        <taxon>Actinomycetes</taxon>
        <taxon>Propionibacteriales</taxon>
        <taxon>Nocardioidaceae</taxon>
        <taxon>Nocardioides</taxon>
    </lineage>
</organism>
<dbReference type="Proteomes" id="UP000468687">
    <property type="component" value="Unassembled WGS sequence"/>
</dbReference>
<keyword evidence="1" id="KW-0472">Membrane</keyword>
<dbReference type="Gene3D" id="3.30.565.10">
    <property type="entry name" value="Histidine kinase-like ATPase, C-terminal domain"/>
    <property type="match status" value="1"/>
</dbReference>
<evidence type="ECO:0000256" key="1">
    <source>
        <dbReference type="SAM" id="Phobius"/>
    </source>
</evidence>
<keyword evidence="3" id="KW-1185">Reference proteome</keyword>
<dbReference type="AlphaFoldDB" id="A0A6P0HM16"/>
<accession>A0A6P0HM16</accession>
<keyword evidence="1" id="KW-0812">Transmembrane</keyword>
<protein>
    <submittedName>
        <fullName evidence="2">Uncharacterized protein</fullName>
    </submittedName>
</protein>
<keyword evidence="1" id="KW-1133">Transmembrane helix</keyword>
<gene>
    <name evidence="2" type="ORF">G3T38_10335</name>
</gene>
<evidence type="ECO:0000313" key="2">
    <source>
        <dbReference type="EMBL" id="NEN78675.1"/>
    </source>
</evidence>
<sequence>MTPTTLENGWLTISNSVKRRMKLAGETARRGRTPLGDEGLGRLGAQRLGDRIEIVTSTGDGSTHRMEFDWRDFVNRDSLREFPVTISTVDDGRRKSGRLTAPAAGECGPGTAAARPVARLALSRISMAFASTVSTSVISIGRSCWRQAWSTSLARSRLFSAASRMLRWYWLIAFVTHALVVACRKVASW</sequence>
<feature type="transmembrane region" description="Helical" evidence="1">
    <location>
        <begin position="166"/>
        <end position="187"/>
    </location>
</feature>
<dbReference type="InterPro" id="IPR036890">
    <property type="entry name" value="HATPase_C_sf"/>
</dbReference>
<name>A0A6P0HM16_9ACTN</name>
<reference evidence="2 3" key="1">
    <citation type="journal article" date="2014" name="Int. J. Syst. Evol. Microbiol.">
        <title>Nocardioides zeae sp. nov., isolated from the stem of Zea mays.</title>
        <authorList>
            <person name="Glaeser S.P."/>
            <person name="McInroy J.A."/>
            <person name="Busse H.J."/>
            <person name="Kampfer P."/>
        </authorList>
    </citation>
    <scope>NUCLEOTIDE SEQUENCE [LARGE SCALE GENOMIC DNA]</scope>
    <source>
        <strain evidence="2 3">JCM 30728</strain>
    </source>
</reference>